<dbReference type="AlphaFoldDB" id="A0AA41QZ55"/>
<organism evidence="1 2">
    <name type="scientific">Cryobacterium zhongshanensis</name>
    <dbReference type="NCBI Taxonomy" id="2928153"/>
    <lineage>
        <taxon>Bacteria</taxon>
        <taxon>Bacillati</taxon>
        <taxon>Actinomycetota</taxon>
        <taxon>Actinomycetes</taxon>
        <taxon>Micrococcales</taxon>
        <taxon>Microbacteriaceae</taxon>
        <taxon>Cryobacterium</taxon>
    </lineage>
</organism>
<evidence type="ECO:0000313" key="2">
    <source>
        <dbReference type="Proteomes" id="UP001165341"/>
    </source>
</evidence>
<protein>
    <submittedName>
        <fullName evidence="1">Uncharacterized protein</fullName>
    </submittedName>
</protein>
<name>A0AA41QZ55_9MICO</name>
<evidence type="ECO:0000313" key="1">
    <source>
        <dbReference type="EMBL" id="MCI4659098.1"/>
    </source>
</evidence>
<dbReference type="RefSeq" id="WP_134534628.1">
    <property type="nucleotide sequence ID" value="NZ_JALGAR010000004.1"/>
</dbReference>
<dbReference type="Proteomes" id="UP001165341">
    <property type="component" value="Unassembled WGS sequence"/>
</dbReference>
<comment type="caution">
    <text evidence="1">The sequence shown here is derived from an EMBL/GenBank/DDBJ whole genome shotgun (WGS) entry which is preliminary data.</text>
</comment>
<reference evidence="1" key="1">
    <citation type="submission" date="2022-03" db="EMBL/GenBank/DDBJ databases">
        <title>Cryobacterium sp. nov. strain ZS14-85, isolated from Antarctic soil.</title>
        <authorList>
            <person name="Li J."/>
            <person name="Niu G."/>
        </authorList>
    </citation>
    <scope>NUCLEOTIDE SEQUENCE</scope>
    <source>
        <strain evidence="1">ZS14-85</strain>
    </source>
</reference>
<sequence length="114" mass="12971">MASLRVHPDRLEVHLTKAEKTLAFRREDIVVARDNIRSVTITDDPWIWIRGIRAPGLEVPLVLAVGTWKFHGGKDFLAIKRRRQAVVIDLVDEDFSRVILTTNHAPDLIASLKL</sequence>
<proteinExistence type="predicted"/>
<gene>
    <name evidence="1" type="ORF">MQH31_14915</name>
</gene>
<accession>A0AA41QZ55</accession>
<keyword evidence="2" id="KW-1185">Reference proteome</keyword>
<dbReference type="EMBL" id="JALGAR010000004">
    <property type="protein sequence ID" value="MCI4659098.1"/>
    <property type="molecule type" value="Genomic_DNA"/>
</dbReference>